<reference evidence="5" key="2">
    <citation type="journal article" date="2018" name="Algal Res.">
        <title>Characterization of plant carbon substrate utilization by Auxenochlorella protothecoides.</title>
        <authorList>
            <person name="Vogler B.W."/>
            <person name="Starkenburg S.R."/>
            <person name="Sudasinghe N."/>
            <person name="Schambach J.Y."/>
            <person name="Rollin J.A."/>
            <person name="Pattathil S."/>
            <person name="Barry A.N."/>
        </authorList>
    </citation>
    <scope>NUCLEOTIDE SEQUENCE [LARGE SCALE GENOMIC DNA]</scope>
    <source>
        <strain evidence="5">UTEX 25</strain>
    </source>
</reference>
<accession>A0A087SIF6</accession>
<dbReference type="PANTHER" id="PTHR36042:SF1">
    <property type="entry name" value="OS05G0490900 PROTEIN"/>
    <property type="match status" value="1"/>
</dbReference>
<keyword evidence="1" id="KW-0472">Membrane</keyword>
<reference evidence="3" key="3">
    <citation type="submission" date="2018-10" db="EMBL/GenBank/DDBJ databases">
        <authorList>
            <person name="Hovde B."/>
            <person name="Zhang X."/>
        </authorList>
    </citation>
    <scope>NUCLEOTIDE SEQUENCE [LARGE SCALE GENOMIC DNA]</scope>
    <source>
        <strain evidence="3">UTEX 25</strain>
    </source>
</reference>
<organism evidence="2 4">
    <name type="scientific">Auxenochlorella protothecoides</name>
    <name type="common">Green microalga</name>
    <name type="synonym">Chlorella protothecoides</name>
    <dbReference type="NCBI Taxonomy" id="3075"/>
    <lineage>
        <taxon>Eukaryota</taxon>
        <taxon>Viridiplantae</taxon>
        <taxon>Chlorophyta</taxon>
        <taxon>core chlorophytes</taxon>
        <taxon>Trebouxiophyceae</taxon>
        <taxon>Chlorellales</taxon>
        <taxon>Chlorellaceae</taxon>
        <taxon>Auxenochlorella</taxon>
    </lineage>
</organism>
<name>A0A087SIF6_AUXPR</name>
<dbReference type="RefSeq" id="XP_011398406.1">
    <property type="nucleotide sequence ID" value="XM_011400104.1"/>
</dbReference>
<dbReference type="PANTHER" id="PTHR36042">
    <property type="entry name" value="OS05G0490900 PROTEIN"/>
    <property type="match status" value="1"/>
</dbReference>
<dbReference type="KEGG" id="apro:F751_0537"/>
<dbReference type="EMBL" id="QOKY01000173">
    <property type="protein sequence ID" value="RMZ54732.1"/>
    <property type="molecule type" value="Genomic_DNA"/>
</dbReference>
<feature type="transmembrane region" description="Helical" evidence="1">
    <location>
        <begin position="78"/>
        <end position="97"/>
    </location>
</feature>
<reference evidence="3" key="4">
    <citation type="submission" date="2018-11" db="EMBL/GenBank/DDBJ databases">
        <title>Characterization of plant carbon substrate utilization by Auxenochlorella protothecoides.</title>
        <authorList>
            <person name="Vogler B.W."/>
            <person name="Starkenburg S.R."/>
            <person name="Sudasinghe N."/>
            <person name="Schambach J.Y."/>
            <person name="Rollin J.A."/>
            <person name="Pattathil S."/>
            <person name="Barry A.N."/>
        </authorList>
    </citation>
    <scope>NUCLEOTIDE SEQUENCE [LARGE SCALE GENOMIC DNA]</scope>
    <source>
        <strain evidence="3">UTEX 25</strain>
    </source>
</reference>
<feature type="transmembrane region" description="Helical" evidence="1">
    <location>
        <begin position="39"/>
        <end position="58"/>
    </location>
</feature>
<keyword evidence="1" id="KW-0812">Transmembrane</keyword>
<gene>
    <name evidence="3" type="ORF">APUTEX25_003110</name>
    <name evidence="2" type="ORF">F751_0537</name>
</gene>
<sequence length="116" mass="12341">MKIHPEARPLLQGEADEEPIWARSEKFAGAGLGTPSLGFGVYLLGSAIVSIAAVGSIFEFANKKDLFGLIPPESPLWAPILLFFAVTGLPSAGFLFVKAVNAANKESERLDKLDGQ</sequence>
<dbReference type="GeneID" id="23611928"/>
<keyword evidence="1" id="KW-1133">Transmembrane helix</keyword>
<proteinExistence type="predicted"/>
<dbReference type="Proteomes" id="UP000028924">
    <property type="component" value="Unassembled WGS sequence"/>
</dbReference>
<dbReference type="STRING" id="3075.A0A087SIF6"/>
<evidence type="ECO:0000256" key="1">
    <source>
        <dbReference type="SAM" id="Phobius"/>
    </source>
</evidence>
<dbReference type="EMBL" id="KL662119">
    <property type="protein sequence ID" value="KFM25510.1"/>
    <property type="molecule type" value="Genomic_DNA"/>
</dbReference>
<evidence type="ECO:0000313" key="4">
    <source>
        <dbReference type="Proteomes" id="UP000028924"/>
    </source>
</evidence>
<reference evidence="2 4" key="1">
    <citation type="journal article" date="2014" name="BMC Genomics">
        <title>Oil accumulation mechanisms of the oleaginous microalga Chlorella protothecoides revealed through its genome, transcriptomes, and proteomes.</title>
        <authorList>
            <person name="Gao C."/>
            <person name="Wang Y."/>
            <person name="Shen Y."/>
            <person name="Yan D."/>
            <person name="He X."/>
            <person name="Dai J."/>
            <person name="Wu Q."/>
        </authorList>
    </citation>
    <scope>NUCLEOTIDE SEQUENCE [LARGE SCALE GENOMIC DNA]</scope>
    <source>
        <strain evidence="2 4">0710</strain>
    </source>
</reference>
<evidence type="ECO:0000313" key="2">
    <source>
        <dbReference type="EMBL" id="KFM25510.1"/>
    </source>
</evidence>
<dbReference type="OrthoDB" id="2013891at2759"/>
<evidence type="ECO:0000313" key="5">
    <source>
        <dbReference type="Proteomes" id="UP000279271"/>
    </source>
</evidence>
<protein>
    <submittedName>
        <fullName evidence="2">Uncharacterized protein</fullName>
    </submittedName>
</protein>
<keyword evidence="4" id="KW-1185">Reference proteome</keyword>
<dbReference type="AlphaFoldDB" id="A0A087SIF6"/>
<evidence type="ECO:0000313" key="3">
    <source>
        <dbReference type="EMBL" id="RMZ54732.1"/>
    </source>
</evidence>
<dbReference type="Proteomes" id="UP000279271">
    <property type="component" value="Unassembled WGS sequence"/>
</dbReference>